<proteinExistence type="predicted"/>
<dbReference type="RefSeq" id="WP_088208343.1">
    <property type="nucleotide sequence ID" value="NZ_CP077290.1"/>
</dbReference>
<sequence>MPTNFEQLETHIHNIKSLTPKADATGFFLQEVLRFYSIAGTLLRSDITLDKTSNVDQRYFTHPLARSLLEPFFIILYIFEVPAQMASRYEEQLNTFKENYRKLMNDLREPEWQQFMQGDGSKLEAEDPNWKNLQKLPNMKDLLGKLTHSNNQSFEFLYPLYRVTSFDTHGRSLGTIFEAVFKKPCNFPVLDVGQAIEQIAYEYIQILNDLNSRKLI</sequence>
<protein>
    <submittedName>
        <fullName evidence="1">Uncharacterized protein</fullName>
    </submittedName>
</protein>
<keyword evidence="2" id="KW-1185">Reference proteome</keyword>
<gene>
    <name evidence="1" type="ORF">I6L58_00280</name>
</gene>
<evidence type="ECO:0000313" key="2">
    <source>
        <dbReference type="Proteomes" id="UP000683583"/>
    </source>
</evidence>
<organism evidence="1 2">
    <name type="scientific">Enterobacter cancerogenus</name>
    <dbReference type="NCBI Taxonomy" id="69218"/>
    <lineage>
        <taxon>Bacteria</taxon>
        <taxon>Pseudomonadati</taxon>
        <taxon>Pseudomonadota</taxon>
        <taxon>Gammaproteobacteria</taxon>
        <taxon>Enterobacterales</taxon>
        <taxon>Enterobacteriaceae</taxon>
        <taxon>Enterobacter</taxon>
        <taxon>Enterobacter cloacae complex</taxon>
    </lineage>
</organism>
<evidence type="ECO:0000313" key="1">
    <source>
        <dbReference type="EMBL" id="QXA49524.1"/>
    </source>
</evidence>
<reference evidence="1 2" key="1">
    <citation type="submission" date="2021-06" db="EMBL/GenBank/DDBJ databases">
        <title>FDA dAtabase for Regulatory Grade micrObial Sequences (FDA-ARGOS): Supporting development and validation of Infectious Disease Dx tests.</title>
        <authorList>
            <person name="Sproer C."/>
            <person name="Gronow S."/>
            <person name="Severitt S."/>
            <person name="Schroder I."/>
            <person name="Tallon L."/>
            <person name="Sadzewicz L."/>
            <person name="Zhao X."/>
            <person name="Boylan J."/>
            <person name="Ott S."/>
            <person name="Bowen H."/>
            <person name="Vavikolanu K."/>
            <person name="Mehta A."/>
            <person name="Aluvathingal J."/>
            <person name="Nadendla S."/>
            <person name="Lowell S."/>
            <person name="Myers T."/>
            <person name="Yan Y."/>
        </authorList>
    </citation>
    <scope>NUCLEOTIDE SEQUENCE [LARGE SCALE GENOMIC DNA]</scope>
    <source>
        <strain evidence="1 2">FDAARGOS 1428</strain>
    </source>
</reference>
<dbReference type="EMBL" id="CP077290">
    <property type="protein sequence ID" value="QXA49524.1"/>
    <property type="molecule type" value="Genomic_DNA"/>
</dbReference>
<name>A0ABX8KK84_9ENTR</name>
<accession>A0ABX8KK84</accession>
<dbReference type="Proteomes" id="UP000683583">
    <property type="component" value="Chromosome"/>
</dbReference>